<dbReference type="InterPro" id="IPR029056">
    <property type="entry name" value="Ribokinase-like"/>
</dbReference>
<keyword evidence="2 6" id="KW-0808">Transferase</keyword>
<comment type="similarity">
    <text evidence="1 6">Belongs to the carbohydrate kinase PfkB family.</text>
</comment>
<dbReference type="Pfam" id="PF00294">
    <property type="entry name" value="PfkB"/>
    <property type="match status" value="1"/>
</dbReference>
<dbReference type="PANTHER" id="PTHR43085:SF1">
    <property type="entry name" value="PSEUDOURIDINE KINASE-RELATED"/>
    <property type="match status" value="1"/>
</dbReference>
<sequence length="328" mass="35921">MYDVTALGELLLDFTPNGTSENGSLLLERNPGGAPANVLAALAKLNKQTAFIGKIGNDQFGHFLHEVLKENHINTNGLIFSKDINTTLAFVHLDADGDRSFSFYRNPGADMTLDSKEINKEIIRNSRIFHFGSISMTHEPAAAATLEAVKYAKEQGKIISFDPNLRMSLWDTPDHAKQKILEGLEFADVLKISEEEFQFITGYTDLEEGTKYLCSHYGVSLVFVTMGKKGCFYRIGDYTSIKEGFKVNAVDTTGAGDAFCGGVLYKLIEKGEHPSQLKVFEVENIALFANALAATSTTKKGGIPSMPSLSQVEVFLNELKNSVDSIGL</sequence>
<reference evidence="8 9" key="1">
    <citation type="submission" date="2018-07" db="EMBL/GenBank/DDBJ databases">
        <title>Lottiidibacillus patelloidae gen. nov., sp. nov., isolated from the intestinal tract of a marine limpet and the reclassification of B. taeanensis BH030017T, B. algicola KMM 3737T and B. hwajinpoensis SW-72T as genus Lottiidibacillus.</title>
        <authorList>
            <person name="Liu R."/>
            <person name="Huang Z."/>
        </authorList>
    </citation>
    <scope>NUCLEOTIDE SEQUENCE [LARGE SCALE GENOMIC DNA]</scope>
    <source>
        <strain evidence="8 9">BH030017</strain>
    </source>
</reference>
<dbReference type="Proteomes" id="UP000253314">
    <property type="component" value="Unassembled WGS sequence"/>
</dbReference>
<dbReference type="GO" id="GO:0006000">
    <property type="term" value="P:fructose metabolic process"/>
    <property type="evidence" value="ECO:0007669"/>
    <property type="project" value="UniProtKB-ARBA"/>
</dbReference>
<feature type="domain" description="Carbohydrate kinase PfkB" evidence="7">
    <location>
        <begin position="27"/>
        <end position="308"/>
    </location>
</feature>
<keyword evidence="5" id="KW-0067">ATP-binding</keyword>
<dbReference type="InterPro" id="IPR011611">
    <property type="entry name" value="PfkB_dom"/>
</dbReference>
<protein>
    <submittedName>
        <fullName evidence="8">Carbohydrate kinase</fullName>
    </submittedName>
</protein>
<gene>
    <name evidence="8" type="ORF">DS031_04745</name>
</gene>
<accession>A0A366XYZ8</accession>
<evidence type="ECO:0000256" key="4">
    <source>
        <dbReference type="ARBA" id="ARBA00022777"/>
    </source>
</evidence>
<dbReference type="PANTHER" id="PTHR43085">
    <property type="entry name" value="HEXOKINASE FAMILY MEMBER"/>
    <property type="match status" value="1"/>
</dbReference>
<evidence type="ECO:0000313" key="8">
    <source>
        <dbReference type="EMBL" id="RBW70788.1"/>
    </source>
</evidence>
<name>A0A366XYZ8_9BACI</name>
<dbReference type="PROSITE" id="PS00584">
    <property type="entry name" value="PFKB_KINASES_2"/>
    <property type="match status" value="1"/>
</dbReference>
<dbReference type="GO" id="GO:0008865">
    <property type="term" value="F:fructokinase activity"/>
    <property type="evidence" value="ECO:0007669"/>
    <property type="project" value="UniProtKB-ARBA"/>
</dbReference>
<dbReference type="OrthoDB" id="9813569at2"/>
<proteinExistence type="inferred from homology"/>
<evidence type="ECO:0000256" key="2">
    <source>
        <dbReference type="ARBA" id="ARBA00022679"/>
    </source>
</evidence>
<evidence type="ECO:0000256" key="1">
    <source>
        <dbReference type="ARBA" id="ARBA00010688"/>
    </source>
</evidence>
<dbReference type="GO" id="GO:0005524">
    <property type="term" value="F:ATP binding"/>
    <property type="evidence" value="ECO:0007669"/>
    <property type="project" value="UniProtKB-KW"/>
</dbReference>
<keyword evidence="9" id="KW-1185">Reference proteome</keyword>
<dbReference type="AlphaFoldDB" id="A0A366XYZ8"/>
<dbReference type="SUPFAM" id="SSF53613">
    <property type="entry name" value="Ribokinase-like"/>
    <property type="match status" value="1"/>
</dbReference>
<evidence type="ECO:0000256" key="3">
    <source>
        <dbReference type="ARBA" id="ARBA00022741"/>
    </source>
</evidence>
<keyword evidence="3" id="KW-0547">Nucleotide-binding</keyword>
<evidence type="ECO:0000256" key="6">
    <source>
        <dbReference type="RuleBase" id="RU003704"/>
    </source>
</evidence>
<dbReference type="RefSeq" id="WP_113804781.1">
    <property type="nucleotide sequence ID" value="NZ_QOCW01000003.1"/>
</dbReference>
<dbReference type="PRINTS" id="PR00990">
    <property type="entry name" value="RIBOKINASE"/>
</dbReference>
<organism evidence="8 9">
    <name type="scientific">Bacillus taeanensis</name>
    <dbReference type="NCBI Taxonomy" id="273032"/>
    <lineage>
        <taxon>Bacteria</taxon>
        <taxon>Bacillati</taxon>
        <taxon>Bacillota</taxon>
        <taxon>Bacilli</taxon>
        <taxon>Bacillales</taxon>
        <taxon>Bacillaceae</taxon>
        <taxon>Bacillus</taxon>
    </lineage>
</organism>
<dbReference type="InterPro" id="IPR050306">
    <property type="entry name" value="PfkB_Carbo_kinase"/>
</dbReference>
<evidence type="ECO:0000313" key="9">
    <source>
        <dbReference type="Proteomes" id="UP000253314"/>
    </source>
</evidence>
<dbReference type="EMBL" id="QOCW01000003">
    <property type="protein sequence ID" value="RBW70788.1"/>
    <property type="molecule type" value="Genomic_DNA"/>
</dbReference>
<comment type="caution">
    <text evidence="8">The sequence shown here is derived from an EMBL/GenBank/DDBJ whole genome shotgun (WGS) entry which is preliminary data.</text>
</comment>
<evidence type="ECO:0000256" key="5">
    <source>
        <dbReference type="ARBA" id="ARBA00022840"/>
    </source>
</evidence>
<dbReference type="InterPro" id="IPR002173">
    <property type="entry name" value="Carboh/pur_kinase_PfkB_CS"/>
</dbReference>
<dbReference type="Gene3D" id="3.40.1190.20">
    <property type="match status" value="1"/>
</dbReference>
<evidence type="ECO:0000259" key="7">
    <source>
        <dbReference type="Pfam" id="PF00294"/>
    </source>
</evidence>
<keyword evidence="4 6" id="KW-0418">Kinase</keyword>
<dbReference type="CDD" id="cd01167">
    <property type="entry name" value="bac_FRK"/>
    <property type="match status" value="1"/>
</dbReference>
<dbReference type="InterPro" id="IPR002139">
    <property type="entry name" value="Ribo/fructo_kinase"/>
</dbReference>